<feature type="transmembrane region" description="Helical" evidence="5">
    <location>
        <begin position="260"/>
        <end position="280"/>
    </location>
</feature>
<dbReference type="Pfam" id="PF07690">
    <property type="entry name" value="MFS_1"/>
    <property type="match status" value="1"/>
</dbReference>
<evidence type="ECO:0000256" key="2">
    <source>
        <dbReference type="ARBA" id="ARBA00022692"/>
    </source>
</evidence>
<dbReference type="SUPFAM" id="SSF103473">
    <property type="entry name" value="MFS general substrate transporter"/>
    <property type="match status" value="1"/>
</dbReference>
<feature type="transmembrane region" description="Helical" evidence="5">
    <location>
        <begin position="336"/>
        <end position="357"/>
    </location>
</feature>
<evidence type="ECO:0000313" key="8">
    <source>
        <dbReference type="Proteomes" id="UP000799757"/>
    </source>
</evidence>
<dbReference type="OrthoDB" id="2130629at2759"/>
<feature type="transmembrane region" description="Helical" evidence="5">
    <location>
        <begin position="426"/>
        <end position="445"/>
    </location>
</feature>
<sequence>MGNTEVEDGPGTSYSPSEIERLGRERPEAFKSIWVEIGFCFSLLGSMFVAEYFTSGFNLLLPALSESLHIPPEAETWPASVFALVTGAFLLPFGRLADMFGGYIVFVIGLGWFLVWSLITGFSQNYMMLIVCRALQGLGPAAFLPSGIMLLGSIYRPGPRKNFIFSLYGAFAPVGFFAGIFFAGVSVQMITWGWFFFIGSMILAIIAVVSYLTIPSDREKKGATEAKMDWFGTMTIVPALVLIVFALTEGSHAAKGWATPYIPITFILGFLFLGGFVYVEGWVAEQPLLPGDMFNVKGMKALVVALFFQYGVFGVYLFYASFYIEKVLHAGPLLASAWFTPMCVGGLILATIGGLILHLLPGTVLLLLSGTCFILSTLLFAIIPNSPNYWAYIFPAMVCATAGVDITFNVTNVFITTSMLKARQGLAGSLINSLLFLGISFFLGIADLAVTMTADRGERQSYKVAFWFATGCAVFGMAVMFFGVKIGKASSDLTIDEREELERELTRRQSNQ</sequence>
<evidence type="ECO:0000256" key="4">
    <source>
        <dbReference type="ARBA" id="ARBA00023136"/>
    </source>
</evidence>
<reference evidence="7" key="1">
    <citation type="journal article" date="2020" name="Stud. Mycol.">
        <title>101 Dothideomycetes genomes: a test case for predicting lifestyles and emergence of pathogens.</title>
        <authorList>
            <person name="Haridas S."/>
            <person name="Albert R."/>
            <person name="Binder M."/>
            <person name="Bloem J."/>
            <person name="Labutti K."/>
            <person name="Salamov A."/>
            <person name="Andreopoulos B."/>
            <person name="Baker S."/>
            <person name="Barry K."/>
            <person name="Bills G."/>
            <person name="Bluhm B."/>
            <person name="Cannon C."/>
            <person name="Castanera R."/>
            <person name="Culley D."/>
            <person name="Daum C."/>
            <person name="Ezra D."/>
            <person name="Gonzalez J."/>
            <person name="Henrissat B."/>
            <person name="Kuo A."/>
            <person name="Liang C."/>
            <person name="Lipzen A."/>
            <person name="Lutzoni F."/>
            <person name="Magnuson J."/>
            <person name="Mondo S."/>
            <person name="Nolan M."/>
            <person name="Ohm R."/>
            <person name="Pangilinan J."/>
            <person name="Park H.-J."/>
            <person name="Ramirez L."/>
            <person name="Alfaro M."/>
            <person name="Sun H."/>
            <person name="Tritt A."/>
            <person name="Yoshinaga Y."/>
            <person name="Zwiers L.-H."/>
            <person name="Turgeon B."/>
            <person name="Goodwin S."/>
            <person name="Spatafora J."/>
            <person name="Crous P."/>
            <person name="Grigoriev I."/>
        </authorList>
    </citation>
    <scope>NUCLEOTIDE SEQUENCE</scope>
    <source>
        <strain evidence="7">CBS 109.77</strain>
    </source>
</reference>
<dbReference type="PANTHER" id="PTHR42718:SF11">
    <property type="entry name" value="MAJOR FACILITATOR SUPERFAMILY (MFS) PROFILE DOMAIN-CONTAINING PROTEIN"/>
    <property type="match status" value="1"/>
</dbReference>
<feature type="transmembrane region" description="Helical" evidence="5">
    <location>
        <begin position="125"/>
        <end position="151"/>
    </location>
</feature>
<feature type="transmembrane region" description="Helical" evidence="5">
    <location>
        <begin position="191"/>
        <end position="214"/>
    </location>
</feature>
<feature type="transmembrane region" description="Helical" evidence="5">
    <location>
        <begin position="100"/>
        <end position="119"/>
    </location>
</feature>
<dbReference type="PROSITE" id="PS50850">
    <property type="entry name" value="MFS"/>
    <property type="match status" value="1"/>
</dbReference>
<proteinExistence type="predicted"/>
<feature type="transmembrane region" description="Helical" evidence="5">
    <location>
        <begin position="389"/>
        <end position="414"/>
    </location>
</feature>
<feature type="transmembrane region" description="Helical" evidence="5">
    <location>
        <begin position="364"/>
        <end position="383"/>
    </location>
</feature>
<feature type="transmembrane region" description="Helical" evidence="5">
    <location>
        <begin position="301"/>
        <end position="324"/>
    </location>
</feature>
<protein>
    <submittedName>
        <fullName evidence="7">MFS general substrate transporter</fullName>
    </submittedName>
</protein>
<keyword evidence="8" id="KW-1185">Reference proteome</keyword>
<name>A0A6A6XIF2_9PLEO</name>
<dbReference type="InterPro" id="IPR036259">
    <property type="entry name" value="MFS_trans_sf"/>
</dbReference>
<feature type="domain" description="Major facilitator superfamily (MFS) profile" evidence="6">
    <location>
        <begin position="31"/>
        <end position="488"/>
    </location>
</feature>
<dbReference type="Proteomes" id="UP000799757">
    <property type="component" value="Unassembled WGS sequence"/>
</dbReference>
<feature type="transmembrane region" description="Helical" evidence="5">
    <location>
        <begin position="33"/>
        <end position="54"/>
    </location>
</feature>
<dbReference type="Gene3D" id="1.20.1720.10">
    <property type="entry name" value="Multidrug resistance protein D"/>
    <property type="match status" value="1"/>
</dbReference>
<gene>
    <name evidence="7" type="ORF">K505DRAFT_301083</name>
</gene>
<dbReference type="GO" id="GO:0022857">
    <property type="term" value="F:transmembrane transporter activity"/>
    <property type="evidence" value="ECO:0007669"/>
    <property type="project" value="InterPro"/>
</dbReference>
<keyword evidence="3 5" id="KW-1133">Transmembrane helix</keyword>
<keyword evidence="4 5" id="KW-0472">Membrane</keyword>
<feature type="transmembrane region" description="Helical" evidence="5">
    <location>
        <begin position="230"/>
        <end position="248"/>
    </location>
</feature>
<evidence type="ECO:0000256" key="5">
    <source>
        <dbReference type="SAM" id="Phobius"/>
    </source>
</evidence>
<evidence type="ECO:0000256" key="3">
    <source>
        <dbReference type="ARBA" id="ARBA00022989"/>
    </source>
</evidence>
<dbReference type="EMBL" id="MU001842">
    <property type="protein sequence ID" value="KAF2795998.1"/>
    <property type="molecule type" value="Genomic_DNA"/>
</dbReference>
<comment type="subcellular location">
    <subcellularLocation>
        <location evidence="1">Membrane</location>
        <topology evidence="1">Multi-pass membrane protein</topology>
    </subcellularLocation>
</comment>
<keyword evidence="2 5" id="KW-0812">Transmembrane</keyword>
<evidence type="ECO:0000259" key="6">
    <source>
        <dbReference type="PROSITE" id="PS50850"/>
    </source>
</evidence>
<evidence type="ECO:0000313" key="7">
    <source>
        <dbReference type="EMBL" id="KAF2795998.1"/>
    </source>
</evidence>
<feature type="transmembrane region" description="Helical" evidence="5">
    <location>
        <begin position="74"/>
        <end position="93"/>
    </location>
</feature>
<dbReference type="InterPro" id="IPR020846">
    <property type="entry name" value="MFS_dom"/>
</dbReference>
<dbReference type="PANTHER" id="PTHR42718">
    <property type="entry name" value="MAJOR FACILITATOR SUPERFAMILY MULTIDRUG TRANSPORTER MFSC"/>
    <property type="match status" value="1"/>
</dbReference>
<dbReference type="Gene3D" id="1.20.1250.20">
    <property type="entry name" value="MFS general substrate transporter like domains"/>
    <property type="match status" value="1"/>
</dbReference>
<dbReference type="InterPro" id="IPR011701">
    <property type="entry name" value="MFS"/>
</dbReference>
<accession>A0A6A6XIF2</accession>
<evidence type="ECO:0000256" key="1">
    <source>
        <dbReference type="ARBA" id="ARBA00004141"/>
    </source>
</evidence>
<dbReference type="GO" id="GO:0016020">
    <property type="term" value="C:membrane"/>
    <property type="evidence" value="ECO:0007669"/>
    <property type="project" value="UniProtKB-SubCell"/>
</dbReference>
<feature type="transmembrane region" description="Helical" evidence="5">
    <location>
        <begin position="163"/>
        <end position="185"/>
    </location>
</feature>
<organism evidence="7 8">
    <name type="scientific">Melanomma pulvis-pyrius CBS 109.77</name>
    <dbReference type="NCBI Taxonomy" id="1314802"/>
    <lineage>
        <taxon>Eukaryota</taxon>
        <taxon>Fungi</taxon>
        <taxon>Dikarya</taxon>
        <taxon>Ascomycota</taxon>
        <taxon>Pezizomycotina</taxon>
        <taxon>Dothideomycetes</taxon>
        <taxon>Pleosporomycetidae</taxon>
        <taxon>Pleosporales</taxon>
        <taxon>Melanommataceae</taxon>
        <taxon>Melanomma</taxon>
    </lineage>
</organism>
<dbReference type="AlphaFoldDB" id="A0A6A6XIF2"/>
<feature type="transmembrane region" description="Helical" evidence="5">
    <location>
        <begin position="465"/>
        <end position="484"/>
    </location>
</feature>